<feature type="domain" description="PPM-type phosphatase" evidence="17">
    <location>
        <begin position="1331"/>
        <end position="1644"/>
    </location>
</feature>
<dbReference type="InterPro" id="IPR000253">
    <property type="entry name" value="FHA_dom"/>
</dbReference>
<dbReference type="SMART" id="SM00240">
    <property type="entry name" value="FHA"/>
    <property type="match status" value="1"/>
</dbReference>
<keyword evidence="6" id="KW-0479">Metal-binding</keyword>
<dbReference type="PROSITE" id="PS51746">
    <property type="entry name" value="PPM_2"/>
    <property type="match status" value="1"/>
</dbReference>
<dbReference type="InterPro" id="IPR008984">
    <property type="entry name" value="SMAD_FHA_dom_sf"/>
</dbReference>
<dbReference type="EMBL" id="KE007229">
    <property type="protein sequence ID" value="EOR01678.1"/>
    <property type="molecule type" value="Genomic_DNA"/>
</dbReference>
<keyword evidence="9" id="KW-0115">cAMP biosynthesis</keyword>
<feature type="compositionally biased region" description="Polar residues" evidence="13">
    <location>
        <begin position="547"/>
        <end position="568"/>
    </location>
</feature>
<dbReference type="Gene3D" id="3.80.10.10">
    <property type="entry name" value="Ribonuclease Inhibitor"/>
    <property type="match status" value="3"/>
</dbReference>
<dbReference type="SMART" id="SM00369">
    <property type="entry name" value="LRR_TYP"/>
    <property type="match status" value="12"/>
</dbReference>
<keyword evidence="7" id="KW-0677">Repeat</keyword>
<feature type="compositionally biased region" description="Polar residues" evidence="13">
    <location>
        <begin position="363"/>
        <end position="382"/>
    </location>
</feature>
<dbReference type="SMART" id="SM00044">
    <property type="entry name" value="CYCc"/>
    <property type="match status" value="1"/>
</dbReference>
<feature type="domain" description="Guanylate cyclase" evidence="15">
    <location>
        <begin position="1703"/>
        <end position="1839"/>
    </location>
</feature>
<dbReference type="InterPro" id="IPR003591">
    <property type="entry name" value="Leu-rich_rpt_typical-subtyp"/>
</dbReference>
<dbReference type="Pfam" id="PF00211">
    <property type="entry name" value="Guanylate_cyc"/>
    <property type="match status" value="1"/>
</dbReference>
<feature type="compositionally biased region" description="Low complexity" evidence="13">
    <location>
        <begin position="2152"/>
        <end position="2172"/>
    </location>
</feature>
<evidence type="ECO:0000256" key="1">
    <source>
        <dbReference type="ARBA" id="ARBA00001593"/>
    </source>
</evidence>
<feature type="compositionally biased region" description="Basic and acidic residues" evidence="13">
    <location>
        <begin position="78"/>
        <end position="92"/>
    </location>
</feature>
<dbReference type="CDD" id="cd17214">
    <property type="entry name" value="RA_CYR1_like"/>
    <property type="match status" value="1"/>
</dbReference>
<dbReference type="GO" id="GO:0005737">
    <property type="term" value="C:cytoplasm"/>
    <property type="evidence" value="ECO:0007669"/>
    <property type="project" value="TreeGrafter"/>
</dbReference>
<feature type="compositionally biased region" description="Basic and acidic residues" evidence="13">
    <location>
        <begin position="1973"/>
        <end position="1997"/>
    </location>
</feature>
<dbReference type="CDD" id="cd07302">
    <property type="entry name" value="CHD"/>
    <property type="match status" value="1"/>
</dbReference>
<sequence length="3094" mass="340533">MEKLKKIKRSRKGSTASKEDKQAQQPQQPAQPLEDSDNPVAPWLSSNLVQSNLNMNYLPPDTPPINKAINLNSSTADLSDKADIDNHRSSAEHKRKGWKNLLKPKHSTSSVLSKDYADHHSHTPYTPNDSPALSRAASYADIQKDPHPSSSKTPRNKPRLGSSHGKQDERPGEPAISLDTDLTHMEGIVAGVKDPQPNPKREKRQGSASTAGHSSNSSNRNASSNSSTRGRSRSRRSSTAHKNQPPMTLPTPSFLIDGQFDLDLLPRSKRPGAQKLSYSTSPRTQDPPQLAPSLSMSPPTPAKEKQRSGSNDRGDSKFPADSKWRINPPPSEFDIPKKMGGKRSGPPSPRQPDHVQLGGIKTAFNQTQPQTVANSADNSSPAGWQAPESWGIVQAPSSKEEYDSGSSEEDEQGDGYYDDNDDNHQRRVSNYFDFNPEEDNWNGAFGEAATWGSPAFQRSSADQNAGVRPIRLKPLDQNNPSTTDVNEYVDEESRKNSDTGNNGTRSRQQSKDSGGQTNNLTPNHTGEQLEIGEDIRKASLRRASSAKRPTSSSLQRPSTAGSASQQGSKGAAGNYCIRVYKSDGSYLTFSSALHTTVNELSHMIAKKLRVQPAMHQLYIREKMKERAMGSSEKPLLLQKRRLEQLGFTDNDHLDELGKEDLSFICRFIYRIATVTYYEAEDVGSFGSFEYIDLQAKNLQTVPIFLYRHAHSIIYLNLSKNPLTDLPSDFIQLCTSLRELKLSMVSMKRLWPSVRLYCRSLTRLDMSCNRMPELDHIDFKCLPKLRSLKVQNNRLTQLPESLSELKHLKYLNISNNKFDVFPRVVCKLTGLDDLDASFNTFQTLPEEISELKEIHRAVFVGNQLAVLPKSAANLISLRELDIRRNALTDISVVCDLPNLEVLLADFNHIGVLDVTIGPNANRFKSPNNPLTSFSLSTADNNPAHITRLDLSNAKLAMISDDAFRYLPNLLHLSLDYNQFTTLPGAIGELSKLEILSCTNNLLSTLPESISDLFNLRTLALHNNNLKTISTAIWQCQNLEVLNVSSNLLDDFPDPPLHHDATSAPNLAAAAAAANAMSHQSSTSDLNSRGGSASSALTTSESDRKTSASSAAPQIGTPGTPQSRPALPLVSKLQRLLIADNRLTDEVFDPISLMTELRVLNLSFNEIDEIPPHRLGKNSGLQELYLSGNNLRNLPSEDLERLIALRILHVNSNKIQVLPAELGKIAKLHVLDVGSNVLKYNIANWGYDWNWNWNLDLRYLNFSGNKRLEIREVKDFDNRNSTPAGRLNLAEFSSLKELRVLGLMDVTLRVPSLPDETENRRVRTSFSNINNMAYGIADSIGNSENLSMSDFAVPRFRGKENECLFGFFDGKISTTANGCHLSKFLHDSFESQLIKELSRLGPGDDTPDALRRAFLRLNKKFFDTALPNLVGVRRKTSNVSDVVPLSSLVSKSSKSDSRKASQVSANSVMAVVSTPTGTAKDAPEMGMFEVKSGAAAVVVYIVGKTMHVANAGDSLAVISRSGSPRVVSTKHEPLSRPETARIRAAEGWVTPGGKVNDELDVSKSFGFYHLQPAVNARPAVHTINLTDMDEFVIVANKSLWDYMSFQTAVDIARTTRDDVMTAAQKLRDFAIAYGAQGNLMVMVVSVADIFRPNKLPSNDENNNEIDNYYGGMRRTGQRKRDDAVVGDRTLARLDREVSPPVGHVTLVFTDIRNSTILWESNRGMQSAMRIHNHLLRRHLRTIGGYEVKTEGDAFMVSFQTVTSALLWCFTVQLQLLTQDWPKEILETDEGRPLVDFNGNSIARGLSVRMGIHVGYPVCEADPVTQRMDYWGPVVNRASRVAAAAEGGQIMASGDVVSELQHYCSIDPNSPESETGMSSKVKSEVAALRRIGFGVSTVGERRLKGLEVPEHLSLLYPIQLKGRLQLDKNSVTIPGSREETNTSMFESTPPIINPDDIRKLARVVVKIESLAGGRVHKEPSELMEKDGEEEKDKDDGEQRTKHYVQLDTDLEDESDSKSSKSGKENDDDASTMTGGTETEKGMSRASSRTKSKKEDKEEVFEDSSQSVYSIVPSNLLAPVIQDGASDEELVSILEALVSRLNNAINTMNFQRVQGMTWFTYGVNAATVTDPALAAEINFGSNPRSRDVTRPPPAGAQNSSSQSTTTAQTAQSEQDTNQSNHKTLMTNILNSFRRSSSHGHSSTASAGGSASGSATASGARAGIRRQLSKRRTPGPATTSSSNQSESEVDDKDTIRHRLRLLPHLENSRSPNFSITTRQLKPGARLRVGRFTDKHDEGASLGVAEDDKKLMGGGGDPLSLSLAFRSKVVSRNHAEISVNDDGKFYIKDSGSSSGTFLNHRRLSGSTHASKPYEMVDGDIIQLGVDYQGGKDALYRCIKIRVEIGDKMKSPVAFHEKALEQVKEMSGSMRAASESKSNTDNTTNTNTNTNTSSETTHNTLDCAICLFPCLRGLLNTHYPCFSCPVCRAFADLEEDVEEESEGPERIDMKRRDTKVEDMSGTPANDIPIPRLNGVIGGVQEEEEEEDLTLGLIRFNQLDDPLKLRAAASNNLQSDSSSLSSDSSNLNDQSSSEQHQPVQSDHHSNQVQSTDSQSSSITSNSSQLSAHSKAVNLTHRLDTSRTLDIFSMQQKKCKLQIQPSFLPFKRGLVKSADVVLSFTPSTAPQSTEEIIMRRAHIFLLSDLFLVAERMTQSEKESEISAPNTDMWLSFPPLSGKFLKAFKNKQDNAFDLSIMKKETLTIKVESEIARDEWIDDIGNCTNFAFNGPVNKPPNRQSDESSQLPQAHIPPLINSPHTSPPITSPNIFPNNSPPKFPHPPPRDTFPAFDNVPMMGLRQVGSNGAFATPPPHSIDHQINQLSAANLSNMHLGPRPAQIRPISPGMIPPPPPPFNKLAPRSDGNQPAHAVLSERIPSVDTLQTESSKSLSHDVSGKFTMPSNLIGDIKSGKNKTDSYSPPQSPELDTKALKPEKVRLSAQMRCKVFLKHGHQAWKSLGSGGLKLYTESPSNSKQLVVESDKAKSLLISNYVLLDAVERVGKTGLAVEMSDNGKRTGIIYLIQLKSESSAKGLFDELVRNSSRDVR</sequence>
<evidence type="ECO:0000313" key="18">
    <source>
        <dbReference type="EMBL" id="EOR01678.1"/>
    </source>
</evidence>
<dbReference type="PANTHER" id="PTHR48051:SF54">
    <property type="entry name" value="LEUCINE-RICH REPEAT-CONTAINING PROTEIN"/>
    <property type="match status" value="1"/>
</dbReference>
<evidence type="ECO:0000313" key="19">
    <source>
        <dbReference type="Proteomes" id="UP000014064"/>
    </source>
</evidence>
<evidence type="ECO:0000256" key="9">
    <source>
        <dbReference type="ARBA" id="ARBA00022998"/>
    </source>
</evidence>
<feature type="compositionally biased region" description="Polar residues" evidence="13">
    <location>
        <begin position="498"/>
        <end position="526"/>
    </location>
</feature>
<gene>
    <name evidence="18" type="ORF">J056_003914</name>
</gene>
<dbReference type="InterPro" id="IPR055071">
    <property type="entry name" value="RA_PHLPP-like"/>
</dbReference>
<keyword evidence="10" id="KW-0456">Lyase</keyword>
<feature type="region of interest" description="Disordered" evidence="13">
    <location>
        <begin position="2135"/>
        <end position="2176"/>
    </location>
</feature>
<dbReference type="FunFam" id="3.80.10.10:FF:000220">
    <property type="entry name" value="Adenylate cyclase AcyA"/>
    <property type="match status" value="1"/>
</dbReference>
<feature type="compositionally biased region" description="Low complexity" evidence="13">
    <location>
        <begin position="2428"/>
        <end position="2449"/>
    </location>
</feature>
<feature type="compositionally biased region" description="Polar residues" evidence="13">
    <location>
        <begin position="1075"/>
        <end position="1098"/>
    </location>
</feature>
<evidence type="ECO:0000256" key="7">
    <source>
        <dbReference type="ARBA" id="ARBA00022737"/>
    </source>
</evidence>
<dbReference type="InterPro" id="IPR001054">
    <property type="entry name" value="A/G_cyclase"/>
</dbReference>
<feature type="region of interest" description="Disordered" evidence="13">
    <location>
        <begin position="2564"/>
        <end position="2622"/>
    </location>
</feature>
<feature type="region of interest" description="Disordered" evidence="13">
    <location>
        <begin position="2891"/>
        <end position="2975"/>
    </location>
</feature>
<feature type="compositionally biased region" description="Low complexity" evidence="13">
    <location>
        <begin position="2564"/>
        <end position="2585"/>
    </location>
</feature>
<evidence type="ECO:0000256" key="8">
    <source>
        <dbReference type="ARBA" id="ARBA00022842"/>
    </source>
</evidence>
<dbReference type="HOGENOM" id="CLU_000430_1_0_1"/>
<evidence type="ECO:0000256" key="11">
    <source>
        <dbReference type="ARBA" id="ARBA00032597"/>
    </source>
</evidence>
<dbReference type="InterPro" id="IPR001932">
    <property type="entry name" value="PPM-type_phosphatase-like_dom"/>
</dbReference>
<keyword evidence="8" id="KW-0460">Magnesium</keyword>
<feature type="compositionally biased region" description="Basic and acidic residues" evidence="13">
    <location>
        <begin position="302"/>
        <end position="324"/>
    </location>
</feature>
<dbReference type="InterPro" id="IPR000159">
    <property type="entry name" value="RA_dom"/>
</dbReference>
<evidence type="ECO:0000256" key="3">
    <source>
        <dbReference type="ARBA" id="ARBA00012201"/>
    </source>
</evidence>
<feature type="compositionally biased region" description="Pro residues" evidence="13">
    <location>
        <begin position="2822"/>
        <end position="2834"/>
    </location>
</feature>
<feature type="region of interest" description="Disordered" evidence="13">
    <location>
        <begin position="2189"/>
        <end position="2249"/>
    </location>
</feature>
<dbReference type="PROSITE" id="PS50200">
    <property type="entry name" value="RA"/>
    <property type="match status" value="1"/>
</dbReference>
<dbReference type="Pfam" id="PF00498">
    <property type="entry name" value="FHA"/>
    <property type="match status" value="1"/>
</dbReference>
<feature type="compositionally biased region" description="Polar residues" evidence="13">
    <location>
        <begin position="276"/>
        <end position="297"/>
    </location>
</feature>
<feature type="compositionally biased region" description="Polar residues" evidence="13">
    <location>
        <begin position="2785"/>
        <end position="2796"/>
    </location>
</feature>
<dbReference type="EC" id="4.6.1.1" evidence="3"/>
<dbReference type="InterPro" id="IPR029787">
    <property type="entry name" value="Nucleotide_cyclase"/>
</dbReference>
<feature type="compositionally biased region" description="Basic and acidic residues" evidence="13">
    <location>
        <begin position="2012"/>
        <end position="2021"/>
    </location>
</feature>
<protein>
    <recommendedName>
        <fullName evidence="4">Adenylate cyclase</fullName>
        <ecNumber evidence="3">4.6.1.1</ecNumber>
    </recommendedName>
    <alternativeName>
        <fullName evidence="11">ATP pyrophosphate-lyase</fullName>
    </alternativeName>
    <alternativeName>
        <fullName evidence="12">Adenylyl cyclase</fullName>
    </alternativeName>
</protein>
<feature type="compositionally biased region" description="Polar residues" evidence="13">
    <location>
        <begin position="2928"/>
        <end position="2937"/>
    </location>
</feature>
<feature type="compositionally biased region" description="Acidic residues" evidence="13">
    <location>
        <begin position="406"/>
        <end position="421"/>
    </location>
</feature>
<dbReference type="Gene3D" id="3.60.40.10">
    <property type="entry name" value="PPM-type phosphatase domain"/>
    <property type="match status" value="1"/>
</dbReference>
<dbReference type="PROSITE" id="PS50006">
    <property type="entry name" value="FHA_DOMAIN"/>
    <property type="match status" value="1"/>
</dbReference>
<dbReference type="Gene3D" id="3.30.70.1230">
    <property type="entry name" value="Nucleotide cyclase"/>
    <property type="match status" value="1"/>
</dbReference>
<dbReference type="SUPFAM" id="SSF81606">
    <property type="entry name" value="PP2C-like"/>
    <property type="match status" value="1"/>
</dbReference>
<feature type="region of interest" description="Disordered" evidence="13">
    <location>
        <begin position="1070"/>
        <end position="1124"/>
    </location>
</feature>
<dbReference type="KEGG" id="wic:J056_003914"/>
<evidence type="ECO:0000259" key="16">
    <source>
        <dbReference type="PROSITE" id="PS50200"/>
    </source>
</evidence>
<dbReference type="Proteomes" id="UP000014064">
    <property type="component" value="Unassembled WGS sequence"/>
</dbReference>
<dbReference type="GO" id="GO:0006171">
    <property type="term" value="P:cAMP biosynthetic process"/>
    <property type="evidence" value="ECO:0007669"/>
    <property type="project" value="UniProtKB-KW"/>
</dbReference>
<dbReference type="STRING" id="1299270.R9AHL3"/>
<dbReference type="InterPro" id="IPR050216">
    <property type="entry name" value="LRR_domain-containing"/>
</dbReference>
<dbReference type="eggNOG" id="KOG3872">
    <property type="taxonomic scope" value="Eukaryota"/>
</dbReference>
<keyword evidence="5" id="KW-0433">Leucine-rich repeat</keyword>
<evidence type="ECO:0000256" key="10">
    <source>
        <dbReference type="ARBA" id="ARBA00023239"/>
    </source>
</evidence>
<feature type="compositionally biased region" description="Low complexity" evidence="13">
    <location>
        <begin position="23"/>
        <end position="32"/>
    </location>
</feature>
<dbReference type="SUPFAM" id="SSF49879">
    <property type="entry name" value="SMAD/FHA domain"/>
    <property type="match status" value="1"/>
</dbReference>
<dbReference type="GO" id="GO:0004016">
    <property type="term" value="F:adenylate cyclase activity"/>
    <property type="evidence" value="ECO:0007669"/>
    <property type="project" value="UniProtKB-EC"/>
</dbReference>
<comment type="catalytic activity">
    <reaction evidence="1">
        <text>ATP = 3',5'-cyclic AMP + diphosphate</text>
        <dbReference type="Rhea" id="RHEA:15389"/>
        <dbReference type="ChEBI" id="CHEBI:30616"/>
        <dbReference type="ChEBI" id="CHEBI:33019"/>
        <dbReference type="ChEBI" id="CHEBI:58165"/>
        <dbReference type="EC" id="4.6.1.1"/>
    </reaction>
</comment>
<dbReference type="RefSeq" id="XP_009267398.1">
    <property type="nucleotide sequence ID" value="XM_009269123.1"/>
</dbReference>
<dbReference type="eggNOG" id="KOG0618">
    <property type="taxonomic scope" value="Eukaryota"/>
</dbReference>
<reference evidence="19" key="1">
    <citation type="journal article" date="2013" name="BMC Genomics">
        <title>Genome and transcriptome sequencing of the halophilic fungus Wallemia ichthyophaga: haloadaptations present and absent.</title>
        <authorList>
            <person name="Zajc J."/>
            <person name="Liu Y."/>
            <person name="Dai W."/>
            <person name="Yang Z."/>
            <person name="Hu J."/>
            <person name="Gostincar C."/>
            <person name="Gunde-Cimerman N."/>
        </authorList>
    </citation>
    <scope>NUCLEOTIDE SEQUENCE [LARGE SCALE GENOMIC DNA]</scope>
    <source>
        <strain evidence="19">EXF-994 / CBS 113033</strain>
    </source>
</reference>
<dbReference type="GO" id="GO:0046872">
    <property type="term" value="F:metal ion binding"/>
    <property type="evidence" value="ECO:0007669"/>
    <property type="project" value="UniProtKB-KW"/>
</dbReference>
<dbReference type="Gene3D" id="2.60.200.20">
    <property type="match status" value="1"/>
</dbReference>
<feature type="region of interest" description="Disordered" evidence="13">
    <location>
        <begin position="76"/>
        <end position="570"/>
    </location>
</feature>
<dbReference type="Pfam" id="PF23010">
    <property type="entry name" value="RA_3"/>
    <property type="match status" value="1"/>
</dbReference>
<dbReference type="OrthoDB" id="2021138at2759"/>
<dbReference type="PROSITE" id="PS50125">
    <property type="entry name" value="GUANYLATE_CYCLASE_2"/>
    <property type="match status" value="1"/>
</dbReference>
<feature type="region of interest" description="Disordered" evidence="13">
    <location>
        <begin position="2489"/>
        <end position="2525"/>
    </location>
</feature>
<dbReference type="SUPFAM" id="SSF55073">
    <property type="entry name" value="Nucleotide cyclase"/>
    <property type="match status" value="1"/>
</dbReference>
<evidence type="ECO:0000259" key="17">
    <source>
        <dbReference type="PROSITE" id="PS51746"/>
    </source>
</evidence>
<feature type="compositionally biased region" description="Basic residues" evidence="13">
    <location>
        <begin position="2218"/>
        <end position="2228"/>
    </location>
</feature>
<dbReference type="InterPro" id="IPR032675">
    <property type="entry name" value="LRR_dom_sf"/>
</dbReference>
<dbReference type="Pfam" id="PF00481">
    <property type="entry name" value="PP2C"/>
    <property type="match status" value="1"/>
</dbReference>
<dbReference type="InterPro" id="IPR036457">
    <property type="entry name" value="PPM-type-like_dom_sf"/>
</dbReference>
<dbReference type="CDD" id="cd00143">
    <property type="entry name" value="PP2Cc"/>
    <property type="match status" value="1"/>
</dbReference>
<feature type="compositionally biased region" description="Basic residues" evidence="13">
    <location>
        <begin position="230"/>
        <end position="239"/>
    </location>
</feature>
<proteinExistence type="inferred from homology"/>
<evidence type="ECO:0000256" key="5">
    <source>
        <dbReference type="ARBA" id="ARBA00022614"/>
    </source>
</evidence>
<feature type="compositionally biased region" description="Polar residues" evidence="13">
    <location>
        <begin position="476"/>
        <end position="485"/>
    </location>
</feature>
<feature type="compositionally biased region" description="Polar residues" evidence="13">
    <location>
        <begin position="2231"/>
        <end position="2241"/>
    </location>
</feature>
<evidence type="ECO:0000256" key="12">
    <source>
        <dbReference type="ARBA" id="ARBA00032637"/>
    </source>
</evidence>
<feature type="region of interest" description="Disordered" evidence="13">
    <location>
        <begin position="1"/>
        <end position="47"/>
    </location>
</feature>
<dbReference type="InterPro" id="IPR001611">
    <property type="entry name" value="Leu-rich_rpt"/>
</dbReference>
<feature type="compositionally biased region" description="Low complexity" evidence="13">
    <location>
        <begin position="2598"/>
        <end position="2618"/>
    </location>
</feature>
<evidence type="ECO:0000256" key="4">
    <source>
        <dbReference type="ARBA" id="ARBA00021420"/>
    </source>
</evidence>
<evidence type="ECO:0000259" key="15">
    <source>
        <dbReference type="PROSITE" id="PS50125"/>
    </source>
</evidence>
<evidence type="ECO:0000256" key="2">
    <source>
        <dbReference type="ARBA" id="ARBA00005381"/>
    </source>
</evidence>
<feature type="domain" description="Ras-associating" evidence="16">
    <location>
        <begin position="573"/>
        <end position="662"/>
    </location>
</feature>
<dbReference type="SUPFAM" id="SSF52058">
    <property type="entry name" value="L domain-like"/>
    <property type="match status" value="3"/>
</dbReference>
<dbReference type="PANTHER" id="PTHR48051">
    <property type="match status" value="1"/>
</dbReference>
<dbReference type="SMART" id="SM00332">
    <property type="entry name" value="PP2Cc"/>
    <property type="match status" value="1"/>
</dbReference>
<comment type="similarity">
    <text evidence="2">Belongs to the adenylyl cyclase class-3 family.</text>
</comment>
<dbReference type="InterPro" id="IPR055414">
    <property type="entry name" value="LRR_R13L4/SHOC2-like"/>
</dbReference>
<dbReference type="Pfam" id="PF23598">
    <property type="entry name" value="LRR_14"/>
    <property type="match status" value="1"/>
</dbReference>
<feature type="region of interest" description="Disordered" evidence="13">
    <location>
        <begin position="2777"/>
        <end position="2836"/>
    </location>
</feature>
<feature type="region of interest" description="Disordered" evidence="13">
    <location>
        <begin position="1973"/>
        <end position="2063"/>
    </location>
</feature>
<evidence type="ECO:0000256" key="13">
    <source>
        <dbReference type="SAM" id="MobiDB-lite"/>
    </source>
</evidence>
<dbReference type="GeneID" id="20376866"/>
<feature type="domain" description="FHA" evidence="14">
    <location>
        <begin position="2281"/>
        <end position="2357"/>
    </location>
</feature>
<evidence type="ECO:0000259" key="14">
    <source>
        <dbReference type="PROSITE" id="PS50006"/>
    </source>
</evidence>
<feature type="compositionally biased region" description="Low complexity" evidence="13">
    <location>
        <begin position="2194"/>
        <end position="2217"/>
    </location>
</feature>
<dbReference type="SMART" id="SM00364">
    <property type="entry name" value="LRR_BAC"/>
    <property type="match status" value="10"/>
</dbReference>
<feature type="compositionally biased region" description="Polar residues" evidence="13">
    <location>
        <begin position="1105"/>
        <end position="1121"/>
    </location>
</feature>
<feature type="compositionally biased region" description="Basic and acidic residues" evidence="13">
    <location>
        <begin position="2496"/>
        <end position="2511"/>
    </location>
</feature>
<dbReference type="PROSITE" id="PS51450">
    <property type="entry name" value="LRR"/>
    <property type="match status" value="5"/>
</dbReference>
<feature type="compositionally biased region" description="Low complexity" evidence="13">
    <location>
        <begin position="206"/>
        <end position="229"/>
    </location>
</feature>
<organism evidence="18 19">
    <name type="scientific">Wallemia ichthyophaga (strain EXF-994 / CBS 113033)</name>
    <dbReference type="NCBI Taxonomy" id="1299270"/>
    <lineage>
        <taxon>Eukaryota</taxon>
        <taxon>Fungi</taxon>
        <taxon>Dikarya</taxon>
        <taxon>Basidiomycota</taxon>
        <taxon>Wallemiomycotina</taxon>
        <taxon>Wallemiomycetes</taxon>
        <taxon>Wallemiales</taxon>
        <taxon>Wallemiaceae</taxon>
        <taxon>Wallemia</taxon>
    </lineage>
</organism>
<accession>R9AHL3</accession>
<feature type="region of interest" description="Disordered" evidence="13">
    <location>
        <begin position="2418"/>
        <end position="2449"/>
    </location>
</feature>
<evidence type="ECO:0000256" key="6">
    <source>
        <dbReference type="ARBA" id="ARBA00022723"/>
    </source>
</evidence>
<dbReference type="Pfam" id="PF13855">
    <property type="entry name" value="LRR_8"/>
    <property type="match status" value="2"/>
</dbReference>
<keyword evidence="19" id="KW-1185">Reference proteome</keyword>
<dbReference type="GO" id="GO:0035556">
    <property type="term" value="P:intracellular signal transduction"/>
    <property type="evidence" value="ECO:0007669"/>
    <property type="project" value="InterPro"/>
</dbReference>
<feature type="compositionally biased region" description="Basic residues" evidence="13">
    <location>
        <begin position="93"/>
        <end position="106"/>
    </location>
</feature>
<name>R9AHL3_WALI9</name>
<feature type="compositionally biased region" description="Basic residues" evidence="13">
    <location>
        <begin position="1"/>
        <end position="12"/>
    </location>
</feature>